<dbReference type="PROSITE" id="PS51007">
    <property type="entry name" value="CYTC"/>
    <property type="match status" value="1"/>
</dbReference>
<dbReference type="EMBL" id="BMFH01000002">
    <property type="protein sequence ID" value="GGD57954.1"/>
    <property type="molecule type" value="Genomic_DNA"/>
</dbReference>
<proteinExistence type="predicted"/>
<feature type="chain" id="PRO_5047478271" description="Cytochrome c domain-containing protein" evidence="4">
    <location>
        <begin position="26"/>
        <end position="133"/>
    </location>
</feature>
<keyword evidence="7" id="KW-1185">Reference proteome</keyword>
<evidence type="ECO:0000256" key="1">
    <source>
        <dbReference type="ARBA" id="ARBA00022723"/>
    </source>
</evidence>
<evidence type="ECO:0000313" key="7">
    <source>
        <dbReference type="Proteomes" id="UP000625780"/>
    </source>
</evidence>
<evidence type="ECO:0000256" key="2">
    <source>
        <dbReference type="ARBA" id="ARBA00023004"/>
    </source>
</evidence>
<sequence length="133" mass="14650">MKKMKKRISFFLMSSLILFNFSCYYDQEIDLSQPLPDIPVDQTISFSTDIEPIFAKSGKDCTACHNGNVANPDLQAGNAYADIISQIVPGDAEGSTFYQRLPGNGHPLDVGFVMDNADIALIKAWIDRGAENN</sequence>
<evidence type="ECO:0000313" key="6">
    <source>
        <dbReference type="EMBL" id="GGD57954.1"/>
    </source>
</evidence>
<dbReference type="Proteomes" id="UP000625780">
    <property type="component" value="Unassembled WGS sequence"/>
</dbReference>
<dbReference type="InterPro" id="IPR009056">
    <property type="entry name" value="Cyt_c-like_dom"/>
</dbReference>
<evidence type="ECO:0000256" key="4">
    <source>
        <dbReference type="SAM" id="SignalP"/>
    </source>
</evidence>
<keyword evidence="4" id="KW-0732">Signal</keyword>
<name>A0ABQ1R4I7_9FLAO</name>
<keyword evidence="1 3" id="KW-0479">Metal-binding</keyword>
<gene>
    <name evidence="6" type="ORF">GCM10011361_25540</name>
</gene>
<organism evidence="6 7">
    <name type="scientific">Muriicola marianensis</name>
    <dbReference type="NCBI Taxonomy" id="1324801"/>
    <lineage>
        <taxon>Bacteria</taxon>
        <taxon>Pseudomonadati</taxon>
        <taxon>Bacteroidota</taxon>
        <taxon>Flavobacteriia</taxon>
        <taxon>Flavobacteriales</taxon>
        <taxon>Flavobacteriaceae</taxon>
        <taxon>Muriicola</taxon>
    </lineage>
</organism>
<reference evidence="7" key="1">
    <citation type="journal article" date="2019" name="Int. J. Syst. Evol. Microbiol.">
        <title>The Global Catalogue of Microorganisms (GCM) 10K type strain sequencing project: providing services to taxonomists for standard genome sequencing and annotation.</title>
        <authorList>
            <consortium name="The Broad Institute Genomics Platform"/>
            <consortium name="The Broad Institute Genome Sequencing Center for Infectious Disease"/>
            <person name="Wu L."/>
            <person name="Ma J."/>
        </authorList>
    </citation>
    <scope>NUCLEOTIDE SEQUENCE [LARGE SCALE GENOMIC DNA]</scope>
    <source>
        <strain evidence="7">CGMCC 1.12606</strain>
    </source>
</reference>
<evidence type="ECO:0000256" key="3">
    <source>
        <dbReference type="PROSITE-ProRule" id="PRU00433"/>
    </source>
</evidence>
<evidence type="ECO:0000259" key="5">
    <source>
        <dbReference type="PROSITE" id="PS51007"/>
    </source>
</evidence>
<feature type="domain" description="Cytochrome c" evidence="5">
    <location>
        <begin position="45"/>
        <end position="130"/>
    </location>
</feature>
<accession>A0ABQ1R4I7</accession>
<keyword evidence="3" id="KW-0349">Heme</keyword>
<comment type="caution">
    <text evidence="6">The sequence shown here is derived from an EMBL/GenBank/DDBJ whole genome shotgun (WGS) entry which is preliminary data.</text>
</comment>
<feature type="signal peptide" evidence="4">
    <location>
        <begin position="1"/>
        <end position="25"/>
    </location>
</feature>
<keyword evidence="2 3" id="KW-0408">Iron</keyword>
<protein>
    <recommendedName>
        <fullName evidence="5">Cytochrome c domain-containing protein</fullName>
    </recommendedName>
</protein>